<keyword evidence="8 12" id="KW-1133">Transmembrane helix</keyword>
<keyword evidence="9 12" id="KW-0472">Membrane</keyword>
<dbReference type="Gene3D" id="3.40.50.300">
    <property type="entry name" value="P-loop containing nucleotide triphosphate hydrolases"/>
    <property type="match status" value="1"/>
</dbReference>
<proteinExistence type="inferred from homology"/>
<evidence type="ECO:0000256" key="5">
    <source>
        <dbReference type="ARBA" id="ARBA00022692"/>
    </source>
</evidence>
<dbReference type="GO" id="GO:0015421">
    <property type="term" value="F:ABC-type oligopeptide transporter activity"/>
    <property type="evidence" value="ECO:0007669"/>
    <property type="project" value="TreeGrafter"/>
</dbReference>
<dbReference type="PANTHER" id="PTHR43394">
    <property type="entry name" value="ATP-DEPENDENT PERMEASE MDL1, MITOCHONDRIAL"/>
    <property type="match status" value="1"/>
</dbReference>
<dbReference type="SUPFAM" id="SSF90123">
    <property type="entry name" value="ABC transporter transmembrane region"/>
    <property type="match status" value="1"/>
</dbReference>
<feature type="compositionally biased region" description="Low complexity" evidence="11">
    <location>
        <begin position="623"/>
        <end position="633"/>
    </location>
</feature>
<evidence type="ECO:0000313" key="15">
    <source>
        <dbReference type="EMBL" id="ABD12340.1"/>
    </source>
</evidence>
<feature type="domain" description="ABC transmembrane type-1" evidence="14">
    <location>
        <begin position="38"/>
        <end position="317"/>
    </location>
</feature>
<accession>Q2J8Q2</accession>
<dbReference type="Pfam" id="PF00664">
    <property type="entry name" value="ABC_membrane"/>
    <property type="match status" value="1"/>
</dbReference>
<dbReference type="AlphaFoldDB" id="Q2J8Q2"/>
<dbReference type="PANTHER" id="PTHR43394:SF1">
    <property type="entry name" value="ATP-BINDING CASSETTE SUB-FAMILY B MEMBER 10, MITOCHONDRIAL"/>
    <property type="match status" value="1"/>
</dbReference>
<evidence type="ECO:0000256" key="6">
    <source>
        <dbReference type="ARBA" id="ARBA00022741"/>
    </source>
</evidence>
<dbReference type="InterPro" id="IPR011527">
    <property type="entry name" value="ABC1_TM_dom"/>
</dbReference>
<evidence type="ECO:0000256" key="1">
    <source>
        <dbReference type="ARBA" id="ARBA00004429"/>
    </source>
</evidence>
<feature type="transmembrane region" description="Helical" evidence="12">
    <location>
        <begin position="36"/>
        <end position="58"/>
    </location>
</feature>
<dbReference type="CDD" id="cd18551">
    <property type="entry name" value="ABC_6TM_LmrA_like"/>
    <property type="match status" value="1"/>
</dbReference>
<dbReference type="RefSeq" id="WP_011437368.1">
    <property type="nucleotide sequence ID" value="NC_007777.1"/>
</dbReference>
<evidence type="ECO:0000256" key="9">
    <source>
        <dbReference type="ARBA" id="ARBA00023136"/>
    </source>
</evidence>
<keyword evidence="2" id="KW-0813">Transport</keyword>
<organism evidence="15 16">
    <name type="scientific">Frankia casuarinae (strain DSM 45818 / CECT 9043 / HFP020203 / CcI3)</name>
    <dbReference type="NCBI Taxonomy" id="106370"/>
    <lineage>
        <taxon>Bacteria</taxon>
        <taxon>Bacillati</taxon>
        <taxon>Actinomycetota</taxon>
        <taxon>Actinomycetes</taxon>
        <taxon>Frankiales</taxon>
        <taxon>Frankiaceae</taxon>
        <taxon>Frankia</taxon>
    </lineage>
</organism>
<dbReference type="InterPro" id="IPR036640">
    <property type="entry name" value="ABC1_TM_sf"/>
</dbReference>
<feature type="transmembrane region" description="Helical" evidence="12">
    <location>
        <begin position="257"/>
        <end position="282"/>
    </location>
</feature>
<evidence type="ECO:0000259" key="13">
    <source>
        <dbReference type="PROSITE" id="PS50893"/>
    </source>
</evidence>
<keyword evidence="16" id="KW-1185">Reference proteome</keyword>
<dbReference type="Proteomes" id="UP000001937">
    <property type="component" value="Chromosome"/>
</dbReference>
<keyword evidence="5 12" id="KW-0812">Transmembrane</keyword>
<comment type="subcellular location">
    <subcellularLocation>
        <location evidence="1">Cell inner membrane</location>
        <topology evidence="1">Multi-pass membrane protein</topology>
    </subcellularLocation>
</comment>
<evidence type="ECO:0000256" key="2">
    <source>
        <dbReference type="ARBA" id="ARBA00022448"/>
    </source>
</evidence>
<keyword evidence="3" id="KW-1003">Cell membrane</keyword>
<dbReference type="PROSITE" id="PS50893">
    <property type="entry name" value="ABC_TRANSPORTER_2"/>
    <property type="match status" value="1"/>
</dbReference>
<dbReference type="InterPro" id="IPR027417">
    <property type="entry name" value="P-loop_NTPase"/>
</dbReference>
<dbReference type="EMBL" id="CP000249">
    <property type="protein sequence ID" value="ABD12340.1"/>
    <property type="molecule type" value="Genomic_DNA"/>
</dbReference>
<evidence type="ECO:0000256" key="12">
    <source>
        <dbReference type="SAM" id="Phobius"/>
    </source>
</evidence>
<dbReference type="InterPro" id="IPR039421">
    <property type="entry name" value="Type_1_exporter"/>
</dbReference>
<dbReference type="Pfam" id="PF00005">
    <property type="entry name" value="ABC_tran"/>
    <property type="match status" value="1"/>
</dbReference>
<dbReference type="GO" id="GO:0005524">
    <property type="term" value="F:ATP binding"/>
    <property type="evidence" value="ECO:0007669"/>
    <property type="project" value="UniProtKB-KW"/>
</dbReference>
<dbReference type="GO" id="GO:0005886">
    <property type="term" value="C:plasma membrane"/>
    <property type="evidence" value="ECO:0007669"/>
    <property type="project" value="UniProtKB-SubCell"/>
</dbReference>
<comment type="similarity">
    <text evidence="10">Belongs to the ABC transporter superfamily. Siderophore-Fe(3+) uptake transporter (SIUT) (TC 3.A.1.21) family.</text>
</comment>
<dbReference type="eggNOG" id="COG1132">
    <property type="taxonomic scope" value="Bacteria"/>
</dbReference>
<keyword evidence="6" id="KW-0547">Nucleotide-binding</keyword>
<dbReference type="SUPFAM" id="SSF52540">
    <property type="entry name" value="P-loop containing nucleoside triphosphate hydrolases"/>
    <property type="match status" value="1"/>
</dbReference>
<dbReference type="PROSITE" id="PS00211">
    <property type="entry name" value="ABC_TRANSPORTER_1"/>
    <property type="match status" value="1"/>
</dbReference>
<feature type="region of interest" description="Disordered" evidence="11">
    <location>
        <begin position="623"/>
        <end position="653"/>
    </location>
</feature>
<feature type="transmembrane region" description="Helical" evidence="12">
    <location>
        <begin position="145"/>
        <end position="168"/>
    </location>
</feature>
<gene>
    <name evidence="15" type="ordered locus">Francci3_2983</name>
</gene>
<dbReference type="InterPro" id="IPR003439">
    <property type="entry name" value="ABC_transporter-like_ATP-bd"/>
</dbReference>
<protein>
    <submittedName>
        <fullName evidence="15">ABC transporter related</fullName>
    </submittedName>
</protein>
<feature type="region of interest" description="Disordered" evidence="11">
    <location>
        <begin position="352"/>
        <end position="383"/>
    </location>
</feature>
<sequence length="653" mass="68215">MTRAYVVEGEGRGAARGPASRGVTELWALLRGRRGAVAIATALTVVGTAVGVLQPLLVMRVIDAAQAGGVPGWLIGALLGLFVGQAVIDTAGHYLLERVGQGVLLGLRTSLIGHLLRLRMRVFDTRRIGDLISRANTDTTVVREAVAYSFTALVTSVIGVVGAVALMIWLNPWLFLLVLGVVAVAGVVVLGALSRIRTVSERGQASVGGMTADLERALAAIRTVRANRAEGREAARIGDHAAAAYQAGLRMAKLDSIIAPAMQLAVQGSVLVVLLVGGVLVARGSASLGSLVAFLLYATYLVMPLSQLIEAAATIQRGMGALSRVNAVFALPREGDDESVRGPLRTVAVVAPGGTRPPAPLSPLSSSRVSSSFSSRGETPNPRAPSIEFRDVWFGYAQTPVLRGVSFTVPSRGHVALVGPSGAGKSTILELVERFYEPDAGMILFAGHDVRAMPRATARGWVGLVEQNTPVLHGSLRDNITYAAPDATEEQIAAVLATAGLRDFTDRLPERLRTPVGDHGVLLSGGERQRVAIARALLAQPAVLLLDEPTAQLDSVNEQALTRAMSRIAAERALLVIAHRISTVRAADFILVLNEGRVVAQGSHEELMATSAFYRGLATGLPAGPASPASPAGPVSPPERGRAGTAGPPAPVR</sequence>
<dbReference type="InterPro" id="IPR003593">
    <property type="entry name" value="AAA+_ATPase"/>
</dbReference>
<dbReference type="InterPro" id="IPR017871">
    <property type="entry name" value="ABC_transporter-like_CS"/>
</dbReference>
<name>Q2J8Q2_FRACC</name>
<evidence type="ECO:0000256" key="8">
    <source>
        <dbReference type="ARBA" id="ARBA00022989"/>
    </source>
</evidence>
<feature type="domain" description="ABC transporter" evidence="13">
    <location>
        <begin position="387"/>
        <end position="620"/>
    </location>
</feature>
<evidence type="ECO:0000256" key="7">
    <source>
        <dbReference type="ARBA" id="ARBA00022840"/>
    </source>
</evidence>
<reference evidence="15 16" key="1">
    <citation type="journal article" date="2007" name="Genome Res.">
        <title>Genome characteristics of facultatively symbiotic Frankia sp. strains reflect host range and host plant biogeography.</title>
        <authorList>
            <person name="Normand P."/>
            <person name="Lapierre P."/>
            <person name="Tisa L.S."/>
            <person name="Gogarten J.P."/>
            <person name="Alloisio N."/>
            <person name="Bagnarol E."/>
            <person name="Bassi C.A."/>
            <person name="Berry A.M."/>
            <person name="Bickhart D.M."/>
            <person name="Choisne N."/>
            <person name="Couloux A."/>
            <person name="Cournoyer B."/>
            <person name="Cruveiller S."/>
            <person name="Daubin V."/>
            <person name="Demange N."/>
            <person name="Francino M.P."/>
            <person name="Goltsman E."/>
            <person name="Huang Y."/>
            <person name="Kopp O.R."/>
            <person name="Labarre L."/>
            <person name="Lapidus A."/>
            <person name="Lavire C."/>
            <person name="Marechal J."/>
            <person name="Martinez M."/>
            <person name="Mastronunzio J.E."/>
            <person name="Mullin B.C."/>
            <person name="Niemann J."/>
            <person name="Pujic P."/>
            <person name="Rawnsley T."/>
            <person name="Rouy Z."/>
            <person name="Schenowitz C."/>
            <person name="Sellstedt A."/>
            <person name="Tavares F."/>
            <person name="Tomkins J.P."/>
            <person name="Vallenet D."/>
            <person name="Valverde C."/>
            <person name="Wall L.G."/>
            <person name="Wang Y."/>
            <person name="Medigue C."/>
            <person name="Benson D.R."/>
        </authorList>
    </citation>
    <scope>NUCLEOTIDE SEQUENCE [LARGE SCALE GENOMIC DNA]</scope>
    <source>
        <strain evidence="16">DSM 45818 / CECT 9043 / CcI3</strain>
    </source>
</reference>
<feature type="transmembrane region" description="Helical" evidence="12">
    <location>
        <begin position="70"/>
        <end position="88"/>
    </location>
</feature>
<dbReference type="HOGENOM" id="CLU_000604_84_3_11"/>
<evidence type="ECO:0000313" key="16">
    <source>
        <dbReference type="Proteomes" id="UP000001937"/>
    </source>
</evidence>
<evidence type="ECO:0000256" key="10">
    <source>
        <dbReference type="ARBA" id="ARBA00023455"/>
    </source>
</evidence>
<evidence type="ECO:0000256" key="3">
    <source>
        <dbReference type="ARBA" id="ARBA00022475"/>
    </source>
</evidence>
<dbReference type="SMART" id="SM00382">
    <property type="entry name" value="AAA"/>
    <property type="match status" value="1"/>
</dbReference>
<dbReference type="FunFam" id="3.40.50.300:FF:000221">
    <property type="entry name" value="Multidrug ABC transporter ATP-binding protein"/>
    <property type="match status" value="1"/>
</dbReference>
<dbReference type="Gene3D" id="1.20.1560.10">
    <property type="entry name" value="ABC transporter type 1, transmembrane domain"/>
    <property type="match status" value="2"/>
</dbReference>
<dbReference type="OrthoDB" id="9806127at2"/>
<evidence type="ECO:0000259" key="14">
    <source>
        <dbReference type="PROSITE" id="PS50929"/>
    </source>
</evidence>
<keyword evidence="7" id="KW-0067">ATP-binding</keyword>
<evidence type="ECO:0000256" key="11">
    <source>
        <dbReference type="SAM" id="MobiDB-lite"/>
    </source>
</evidence>
<dbReference type="PhylomeDB" id="Q2J8Q2"/>
<keyword evidence="4" id="KW-0997">Cell inner membrane</keyword>
<dbReference type="PROSITE" id="PS50929">
    <property type="entry name" value="ABC_TM1F"/>
    <property type="match status" value="1"/>
</dbReference>
<feature type="compositionally biased region" description="Low complexity" evidence="11">
    <location>
        <begin position="362"/>
        <end position="376"/>
    </location>
</feature>
<dbReference type="KEGG" id="fra:Francci3_2983"/>
<feature type="transmembrane region" description="Helical" evidence="12">
    <location>
        <begin position="174"/>
        <end position="193"/>
    </location>
</feature>
<evidence type="ECO:0000256" key="4">
    <source>
        <dbReference type="ARBA" id="ARBA00022519"/>
    </source>
</evidence>
<dbReference type="STRING" id="106370.Francci3_2983"/>
<dbReference type="GO" id="GO:0016887">
    <property type="term" value="F:ATP hydrolysis activity"/>
    <property type="evidence" value="ECO:0007669"/>
    <property type="project" value="InterPro"/>
</dbReference>